<dbReference type="InterPro" id="IPR050346">
    <property type="entry name" value="FMO-like"/>
</dbReference>
<evidence type="ECO:0000313" key="9">
    <source>
        <dbReference type="Proteomes" id="UP000009235"/>
    </source>
</evidence>
<dbReference type="PROSITE" id="PS00061">
    <property type="entry name" value="ADH_SHORT"/>
    <property type="match status" value="1"/>
</dbReference>
<accession>F6ER38</accession>
<dbReference type="Pfam" id="PF00106">
    <property type="entry name" value="adh_short"/>
    <property type="match status" value="1"/>
</dbReference>
<dbReference type="InterPro" id="IPR036188">
    <property type="entry name" value="FAD/NAD-bd_sf"/>
</dbReference>
<dbReference type="HOGENOM" id="CLU_389278_0_0_11"/>
<keyword evidence="6" id="KW-0560">Oxidoreductase</keyword>
<dbReference type="InterPro" id="IPR036291">
    <property type="entry name" value="NAD(P)-bd_dom_sf"/>
</dbReference>
<evidence type="ECO:0000256" key="6">
    <source>
        <dbReference type="ARBA" id="ARBA00023002"/>
    </source>
</evidence>
<evidence type="ECO:0000256" key="3">
    <source>
        <dbReference type="ARBA" id="ARBA00010139"/>
    </source>
</evidence>
<dbReference type="Proteomes" id="UP000009235">
    <property type="component" value="Chromosome"/>
</dbReference>
<protein>
    <submittedName>
        <fullName evidence="8">Flavin-containing monooxygenase FMO</fullName>
    </submittedName>
</protein>
<evidence type="ECO:0000256" key="1">
    <source>
        <dbReference type="ARBA" id="ARBA00006484"/>
    </source>
</evidence>
<keyword evidence="5" id="KW-0274">FAD</keyword>
<dbReference type="PRINTS" id="PR00081">
    <property type="entry name" value="GDHRDH"/>
</dbReference>
<reference evidence="8 9" key="1">
    <citation type="journal article" date="2011" name="J. Bacteriol.">
        <title>Complete genome sequence of Amycolicicoccus subflavus DQS3-9A1T, an actinomycete isolated from crude oil-polluted soil.</title>
        <authorList>
            <person name="Cai M."/>
            <person name="Chen W.M."/>
            <person name="Nie Y."/>
            <person name="Chi C.Q."/>
            <person name="Wang Y.N."/>
            <person name="Tang Y.Q."/>
            <person name="Li G.Y."/>
            <person name="Wu X.L."/>
        </authorList>
    </citation>
    <scope>NUCLEOTIDE SEQUENCE [LARGE SCALE GENOMIC DNA]</scope>
    <source>
        <strain evidence="9">DSM 45089 / DQS3-9A1</strain>
    </source>
</reference>
<dbReference type="Pfam" id="PF00743">
    <property type="entry name" value="FMO-like"/>
    <property type="match status" value="1"/>
</dbReference>
<sequence length="705" mass="75651">MRERRYCVIGAGYAGLGIAKAFVDAGLDYDHFEATDHVGGNWAHGVYDSTTMISSKQASAYSDYSMPDDYPMFCSAAQMRAYLQDYADHFGVTPRITFNTEVTEVTPIDATGMAGWAVRLSSGEVRQYAAVVVANGHYWALNIPTYPGQFTGKQIHSKQYRNPSDVEGRRVLVVGAGNSGCDLAVESANAFGSADLSMRTGYWFIPKTMWGVPVSALDQIWAPRSVQKAVFKAGLMLTFGPYQRYGLPKPGHDLFDKDVTVNSTMPYAVLHGKVKPRPEIKRFDGQAVHFVDGSTGEYDTILWATGFRTAFPFLQPDLLEWENGQPGLFAHVVPPKLANLYFFGNVAPRAGAGKLITEGARLITKIALIQGEVPVPLSNLLAKIRKPQSTMLAGQSEILLDVAVLRRLINTYVSVDRISRGLPSQAVPVLPRNPLTEEKMSLPKPNPARPAVVTGASSGIGAALAENLAARGYSLILVARRKQRLAELAARLVTDHGVNVEVMSCDLSDAESRAKLAAELASREIAILCNNAGSATYGPLVDLDADAERNQVSLNVNAVHDLTVAVLPGMIARRSGAILITGSTAGNQPSPNNATYSASKAFANMFAESLHGELAGTGVTCSLLAPGPVHTEFAEAASIPSLEKMLPDFLWVDAEEAAKTAIDGLADGRRRIVPGLFAKAQTVGAALTPSSVSNPILRMVYGRLS</sequence>
<comment type="similarity">
    <text evidence="2">Belongs to the FMO family.</text>
</comment>
<dbReference type="InterPro" id="IPR002347">
    <property type="entry name" value="SDR_fam"/>
</dbReference>
<gene>
    <name evidence="8" type="ordered locus">AS9A_2278</name>
</gene>
<dbReference type="PANTHER" id="PTHR23023">
    <property type="entry name" value="DIMETHYLANILINE MONOOXYGENASE"/>
    <property type="match status" value="1"/>
</dbReference>
<keyword evidence="4" id="KW-0285">Flavoprotein</keyword>
<keyword evidence="9" id="KW-1185">Reference proteome</keyword>
<dbReference type="EMBL" id="CP002786">
    <property type="protein sequence ID" value="AEF40725.1"/>
    <property type="molecule type" value="Genomic_DNA"/>
</dbReference>
<organism evidence="8 9">
    <name type="scientific">Hoyosella subflava (strain DSM 45089 / JCM 17490 / NBRC 109087 / DQS3-9A1)</name>
    <name type="common">Amycolicicoccus subflavus</name>
    <dbReference type="NCBI Taxonomy" id="443218"/>
    <lineage>
        <taxon>Bacteria</taxon>
        <taxon>Bacillati</taxon>
        <taxon>Actinomycetota</taxon>
        <taxon>Actinomycetes</taxon>
        <taxon>Mycobacteriales</taxon>
        <taxon>Hoyosellaceae</taxon>
        <taxon>Hoyosella</taxon>
    </lineage>
</organism>
<comment type="similarity">
    <text evidence="1">Belongs to the short-chain dehydrogenases/reductases (SDR) family.</text>
</comment>
<dbReference type="eggNOG" id="COG0300">
    <property type="taxonomic scope" value="Bacteria"/>
</dbReference>
<evidence type="ECO:0000313" key="8">
    <source>
        <dbReference type="EMBL" id="AEF40725.1"/>
    </source>
</evidence>
<evidence type="ECO:0000256" key="4">
    <source>
        <dbReference type="ARBA" id="ARBA00022630"/>
    </source>
</evidence>
<name>F6ER38_HOYSD</name>
<dbReference type="OrthoDB" id="5168853at2"/>
<proteinExistence type="inferred from homology"/>
<keyword evidence="8" id="KW-0503">Monooxygenase</keyword>
<dbReference type="GO" id="GO:0050660">
    <property type="term" value="F:flavin adenine dinucleotide binding"/>
    <property type="evidence" value="ECO:0007669"/>
    <property type="project" value="InterPro"/>
</dbReference>
<dbReference type="GO" id="GO:0050661">
    <property type="term" value="F:NADP binding"/>
    <property type="evidence" value="ECO:0007669"/>
    <property type="project" value="InterPro"/>
</dbReference>
<comment type="similarity">
    <text evidence="3">Belongs to the FAD-binding monooxygenase family.</text>
</comment>
<dbReference type="SMART" id="SM00822">
    <property type="entry name" value="PKS_KR"/>
    <property type="match status" value="1"/>
</dbReference>
<dbReference type="AlphaFoldDB" id="F6ER38"/>
<dbReference type="InterPro" id="IPR020904">
    <property type="entry name" value="Sc_DH/Rdtase_CS"/>
</dbReference>
<evidence type="ECO:0000256" key="2">
    <source>
        <dbReference type="ARBA" id="ARBA00009183"/>
    </source>
</evidence>
<evidence type="ECO:0000259" key="7">
    <source>
        <dbReference type="SMART" id="SM00822"/>
    </source>
</evidence>
<dbReference type="Gene3D" id="3.50.50.60">
    <property type="entry name" value="FAD/NAD(P)-binding domain"/>
    <property type="match status" value="1"/>
</dbReference>
<dbReference type="SUPFAM" id="SSF51905">
    <property type="entry name" value="FAD/NAD(P)-binding domain"/>
    <property type="match status" value="2"/>
</dbReference>
<dbReference type="GO" id="GO:0004499">
    <property type="term" value="F:N,N-dimethylaniline monooxygenase activity"/>
    <property type="evidence" value="ECO:0007669"/>
    <property type="project" value="InterPro"/>
</dbReference>
<dbReference type="eggNOG" id="COG2072">
    <property type="taxonomic scope" value="Bacteria"/>
</dbReference>
<dbReference type="KEGG" id="asd:AS9A_2278"/>
<evidence type="ECO:0000256" key="5">
    <source>
        <dbReference type="ARBA" id="ARBA00022827"/>
    </source>
</evidence>
<dbReference type="STRING" id="443218.AS9A_2278"/>
<feature type="domain" description="Ketoreductase" evidence="7">
    <location>
        <begin position="449"/>
        <end position="632"/>
    </location>
</feature>
<dbReference type="InterPro" id="IPR020946">
    <property type="entry name" value="Flavin_mOase-like"/>
</dbReference>
<dbReference type="CDD" id="cd05233">
    <property type="entry name" value="SDR_c"/>
    <property type="match status" value="1"/>
</dbReference>
<dbReference type="SUPFAM" id="SSF51735">
    <property type="entry name" value="NAD(P)-binding Rossmann-fold domains"/>
    <property type="match status" value="1"/>
</dbReference>
<dbReference type="InterPro" id="IPR057326">
    <property type="entry name" value="KR_dom"/>
</dbReference>
<dbReference type="Gene3D" id="3.40.50.720">
    <property type="entry name" value="NAD(P)-binding Rossmann-like Domain"/>
    <property type="match status" value="1"/>
</dbReference>